<sequence length="59" mass="6762">MDGSSSSPIWKPIATNQILDHLLKDIRHLNTMWNSFNKTNDKKGDQETLGECEEALEEM</sequence>
<dbReference type="Proteomes" id="UP000092462">
    <property type="component" value="Unassembled WGS sequence"/>
</dbReference>
<reference evidence="1" key="1">
    <citation type="submission" date="2022-08" db="UniProtKB">
        <authorList>
            <consortium name="EnsemblMetazoa"/>
        </authorList>
    </citation>
    <scope>IDENTIFICATION</scope>
    <source>
        <strain evidence="1">Israel</strain>
    </source>
</reference>
<proteinExistence type="predicted"/>
<name>A0A1B0D2L9_PHLPP</name>
<protein>
    <submittedName>
        <fullName evidence="1">Uncharacterized protein</fullName>
    </submittedName>
</protein>
<dbReference type="EMBL" id="AJVK01010676">
    <property type="status" value="NOT_ANNOTATED_CDS"/>
    <property type="molecule type" value="Genomic_DNA"/>
</dbReference>
<dbReference type="EMBL" id="AJVK01010677">
    <property type="status" value="NOT_ANNOTATED_CDS"/>
    <property type="molecule type" value="Genomic_DNA"/>
</dbReference>
<organism evidence="1 2">
    <name type="scientific">Phlebotomus papatasi</name>
    <name type="common">Sandfly</name>
    <dbReference type="NCBI Taxonomy" id="29031"/>
    <lineage>
        <taxon>Eukaryota</taxon>
        <taxon>Metazoa</taxon>
        <taxon>Ecdysozoa</taxon>
        <taxon>Arthropoda</taxon>
        <taxon>Hexapoda</taxon>
        <taxon>Insecta</taxon>
        <taxon>Pterygota</taxon>
        <taxon>Neoptera</taxon>
        <taxon>Endopterygota</taxon>
        <taxon>Diptera</taxon>
        <taxon>Nematocera</taxon>
        <taxon>Psychodoidea</taxon>
        <taxon>Psychodidae</taxon>
        <taxon>Phlebotomus</taxon>
        <taxon>Phlebotomus</taxon>
    </lineage>
</organism>
<dbReference type="EnsemblMetazoa" id="PPAI001592-RA">
    <property type="protein sequence ID" value="PPAI001592-PA"/>
    <property type="gene ID" value="PPAI001592"/>
</dbReference>
<evidence type="ECO:0000313" key="2">
    <source>
        <dbReference type="Proteomes" id="UP000092462"/>
    </source>
</evidence>
<dbReference type="AlphaFoldDB" id="A0A1B0D2L9"/>
<evidence type="ECO:0000313" key="1">
    <source>
        <dbReference type="EnsemblMetazoa" id="PPAI001592-PA"/>
    </source>
</evidence>
<keyword evidence="2" id="KW-1185">Reference proteome</keyword>
<dbReference type="VEuPathDB" id="VectorBase:PPAI001592"/>
<accession>A0A1B0D2L9</accession>